<evidence type="ECO:0000256" key="1">
    <source>
        <dbReference type="SAM" id="MobiDB-lite"/>
    </source>
</evidence>
<sequence length="67" mass="7366">MTGCVLPEATLACRSNASLTKNFNLQRVVSLCTRIGSMCHKSNMRANSGKREEGKDHLAHNRAKLAH</sequence>
<evidence type="ECO:0000313" key="3">
    <source>
        <dbReference type="Proteomes" id="UP000026961"/>
    </source>
</evidence>
<dbReference type="HOGENOM" id="CLU_2816592_0_0_1"/>
<name>A0A0E0A4R2_9ORYZ</name>
<dbReference type="Proteomes" id="UP000026961">
    <property type="component" value="Chromosome 6"/>
</dbReference>
<dbReference type="AlphaFoldDB" id="A0A0E0A4R2"/>
<organism evidence="2">
    <name type="scientific">Oryza glumipatula</name>
    <dbReference type="NCBI Taxonomy" id="40148"/>
    <lineage>
        <taxon>Eukaryota</taxon>
        <taxon>Viridiplantae</taxon>
        <taxon>Streptophyta</taxon>
        <taxon>Embryophyta</taxon>
        <taxon>Tracheophyta</taxon>
        <taxon>Spermatophyta</taxon>
        <taxon>Magnoliopsida</taxon>
        <taxon>Liliopsida</taxon>
        <taxon>Poales</taxon>
        <taxon>Poaceae</taxon>
        <taxon>BOP clade</taxon>
        <taxon>Oryzoideae</taxon>
        <taxon>Oryzeae</taxon>
        <taxon>Oryzinae</taxon>
        <taxon>Oryza</taxon>
    </lineage>
</organism>
<proteinExistence type="predicted"/>
<reference evidence="2" key="2">
    <citation type="submission" date="2018-05" db="EMBL/GenBank/DDBJ databases">
        <title>OgluRS3 (Oryza glumaepatula Reference Sequence Version 3).</title>
        <authorList>
            <person name="Zhang J."/>
            <person name="Kudrna D."/>
            <person name="Lee S."/>
            <person name="Talag J."/>
            <person name="Welchert J."/>
            <person name="Wing R.A."/>
        </authorList>
    </citation>
    <scope>NUCLEOTIDE SEQUENCE [LARGE SCALE GENOMIC DNA]</scope>
</reference>
<accession>A0A0E0A4R2</accession>
<keyword evidence="3" id="KW-1185">Reference proteome</keyword>
<dbReference type="Gramene" id="OGLUM06G02470.1">
    <property type="protein sequence ID" value="OGLUM06G02470.1"/>
    <property type="gene ID" value="OGLUM06G02470"/>
</dbReference>
<feature type="compositionally biased region" description="Basic and acidic residues" evidence="1">
    <location>
        <begin position="49"/>
        <end position="59"/>
    </location>
</feature>
<evidence type="ECO:0000313" key="2">
    <source>
        <dbReference type="EnsemblPlants" id="OGLUM06G02470.1"/>
    </source>
</evidence>
<protein>
    <submittedName>
        <fullName evidence="2">Uncharacterized protein</fullName>
    </submittedName>
</protein>
<feature type="region of interest" description="Disordered" evidence="1">
    <location>
        <begin position="43"/>
        <end position="67"/>
    </location>
</feature>
<reference evidence="2" key="1">
    <citation type="submission" date="2015-04" db="UniProtKB">
        <authorList>
            <consortium name="EnsemblPlants"/>
        </authorList>
    </citation>
    <scope>IDENTIFICATION</scope>
</reference>
<dbReference type="EnsemblPlants" id="OGLUM06G02470.1">
    <property type="protein sequence ID" value="OGLUM06G02470.1"/>
    <property type="gene ID" value="OGLUM06G02470"/>
</dbReference>